<evidence type="ECO:0000256" key="1">
    <source>
        <dbReference type="HAMAP-Rule" id="MF_02066"/>
    </source>
</evidence>
<dbReference type="HAMAP" id="MF_02066">
    <property type="entry name" value="CpoB"/>
    <property type="match status" value="1"/>
</dbReference>
<dbReference type="GO" id="GO:0030288">
    <property type="term" value="C:outer membrane-bounded periplasmic space"/>
    <property type="evidence" value="ECO:0007669"/>
    <property type="project" value="UniProtKB-UniRule"/>
</dbReference>
<dbReference type="Proteomes" id="UP000242087">
    <property type="component" value="Unassembled WGS sequence"/>
</dbReference>
<comment type="function">
    <text evidence="1">Mediates coordination of peptidoglycan synthesis and outer membrane constriction during cell division.</text>
</comment>
<keyword evidence="1" id="KW-0574">Periplasm</keyword>
<evidence type="ECO:0000313" key="5">
    <source>
        <dbReference type="Proteomes" id="UP000242087"/>
    </source>
</evidence>
<dbReference type="RefSeq" id="WP_417656209.1">
    <property type="nucleotide sequence ID" value="NZ_JBLXDX010000001.1"/>
</dbReference>
<keyword evidence="1" id="KW-0131">Cell cycle</keyword>
<keyword evidence="1" id="KW-0132">Cell division</keyword>
<dbReference type="AlphaFoldDB" id="A0A2T4D5U6"/>
<proteinExistence type="inferred from homology"/>
<sequence precursor="true">MQKTLIALALLASGAAFAQAPVQKLGSGSIEERLAQLERVMDARNKAQMALLDQMSTLQNEVAELRGKTEEHAYQLEQILQRQREIYQEIDRRLAAPAPATNTAVSTLDPMAGESAVSNYSADLSENDAYDQAIRLVLEDKRYDAAIPAFRSFLERFPSSTYAANAHYWLGQLLFADGKFDEAKKEFATVVESFPDSNKRGDCVLKLGIIAQEQGQNQSARNYYQQVINEYADSTEAGLARKRLAEL</sequence>
<dbReference type="InterPro" id="IPR032519">
    <property type="entry name" value="YbgF_tri"/>
</dbReference>
<reference evidence="4 5" key="1">
    <citation type="submission" date="2018-03" db="EMBL/GenBank/DDBJ databases">
        <title>Cross-interface Injection: A General Nanoliter Liquid Handling Method Applied to Single Cells Genome Amplification Automated Nanoliter Liquid Handling Applied to Single Cell Multiple Displacement Amplification.</title>
        <authorList>
            <person name="Yun J."/>
            <person name="Xu P."/>
            <person name="Xu J."/>
            <person name="Dai X."/>
            <person name="Wang Y."/>
            <person name="Zheng X."/>
            <person name="Cao C."/>
            <person name="Yi Q."/>
            <person name="Zhu Y."/>
            <person name="Wang L."/>
            <person name="Dong Z."/>
            <person name="Huang Y."/>
            <person name="Huang L."/>
            <person name="Du W."/>
        </authorList>
    </citation>
    <scope>NUCLEOTIDE SEQUENCE [LARGE SCALE GENOMIC DNA]</scope>
    <source>
        <strain evidence="4 5">A12-4</strain>
    </source>
</reference>
<accession>A0A2T4D5U6</accession>
<dbReference type="InterPro" id="IPR034706">
    <property type="entry name" value="CpoB"/>
</dbReference>
<dbReference type="GO" id="GO:0043093">
    <property type="term" value="P:FtsZ-dependent cytokinesis"/>
    <property type="evidence" value="ECO:0007669"/>
    <property type="project" value="UniProtKB-UniRule"/>
</dbReference>
<feature type="signal peptide" evidence="1">
    <location>
        <begin position="1"/>
        <end position="18"/>
    </location>
</feature>
<name>A0A2T4D5U6_9GAMM</name>
<dbReference type="InterPro" id="IPR011990">
    <property type="entry name" value="TPR-like_helical_dom_sf"/>
</dbReference>
<dbReference type="SUPFAM" id="SSF48452">
    <property type="entry name" value="TPR-like"/>
    <property type="match status" value="1"/>
</dbReference>
<evidence type="ECO:0000259" key="3">
    <source>
        <dbReference type="Pfam" id="PF16331"/>
    </source>
</evidence>
<dbReference type="EMBL" id="PYVF01000022">
    <property type="protein sequence ID" value="PTB89183.1"/>
    <property type="molecule type" value="Genomic_DNA"/>
</dbReference>
<keyword evidence="1" id="KW-0732">Signal</keyword>
<dbReference type="Pfam" id="PF13424">
    <property type="entry name" value="TPR_12"/>
    <property type="match status" value="1"/>
</dbReference>
<feature type="chain" id="PRO_5015791355" description="Cell division coordinator CpoB" evidence="1">
    <location>
        <begin position="19"/>
        <end position="247"/>
    </location>
</feature>
<dbReference type="GO" id="GO:0070206">
    <property type="term" value="P:protein trimerization"/>
    <property type="evidence" value="ECO:0007669"/>
    <property type="project" value="InterPro"/>
</dbReference>
<organism evidence="4 5">
    <name type="scientific">Pseudidiomarina aestuarii</name>
    <dbReference type="NCBI Taxonomy" id="624146"/>
    <lineage>
        <taxon>Bacteria</taxon>
        <taxon>Pseudomonadati</taxon>
        <taxon>Pseudomonadota</taxon>
        <taxon>Gammaproteobacteria</taxon>
        <taxon>Alteromonadales</taxon>
        <taxon>Idiomarinaceae</taxon>
        <taxon>Pseudidiomarina</taxon>
    </lineage>
</organism>
<evidence type="ECO:0000256" key="2">
    <source>
        <dbReference type="PROSITE-ProRule" id="PRU00339"/>
    </source>
</evidence>
<dbReference type="NCBIfam" id="TIGR02795">
    <property type="entry name" value="tol_pal_ybgF"/>
    <property type="match status" value="1"/>
</dbReference>
<comment type="similarity">
    <text evidence="1">Belongs to the CpoB family.</text>
</comment>
<feature type="domain" description="YbgF trimerisation" evidence="3">
    <location>
        <begin position="29"/>
        <end position="102"/>
    </location>
</feature>
<gene>
    <name evidence="4" type="primary">ygbF</name>
    <name evidence="1" type="synonym">cpoB</name>
    <name evidence="4" type="ORF">C9927_02360</name>
</gene>
<comment type="subcellular location">
    <subcellularLocation>
        <location evidence="1">Periplasm</location>
    </subcellularLocation>
</comment>
<feature type="repeat" description="TPR" evidence="2">
    <location>
        <begin position="164"/>
        <end position="197"/>
    </location>
</feature>
<keyword evidence="2" id="KW-0802">TPR repeat</keyword>
<dbReference type="InterPro" id="IPR014162">
    <property type="entry name" value="CpoB_C"/>
</dbReference>
<dbReference type="Pfam" id="PF16331">
    <property type="entry name" value="TolA_bind_tri"/>
    <property type="match status" value="1"/>
</dbReference>
<evidence type="ECO:0000313" key="4">
    <source>
        <dbReference type="EMBL" id="PTB89183.1"/>
    </source>
</evidence>
<dbReference type="Gene3D" id="1.25.40.10">
    <property type="entry name" value="Tetratricopeptide repeat domain"/>
    <property type="match status" value="1"/>
</dbReference>
<comment type="caution">
    <text evidence="4">The sequence shown here is derived from an EMBL/GenBank/DDBJ whole genome shotgun (WGS) entry which is preliminary data.</text>
</comment>
<dbReference type="Gene3D" id="1.20.5.110">
    <property type="match status" value="1"/>
</dbReference>
<protein>
    <recommendedName>
        <fullName evidence="1">Cell division coordinator CpoB</fullName>
    </recommendedName>
</protein>
<dbReference type="PROSITE" id="PS50005">
    <property type="entry name" value="TPR"/>
    <property type="match status" value="1"/>
</dbReference>
<dbReference type="InterPro" id="IPR019734">
    <property type="entry name" value="TPR_rpt"/>
</dbReference>